<sequence length="185" mass="20161">MTVPDSPALSELATVAEQITVPEGYRVEIVGEVIVVSPTPSTRHARVIWVLEGVLRSTPVDTAAVQMVTIELPLSGERYVPDLLVLPTEVLTREDITWIVPISEALLAVEVTSRATYGHDRGRKLRGYAAHAVPFYLLVDVLASSVTLYSEPGQGRYHEAIKVSMGEQLAIPEPFDIVVDTAAFL</sequence>
<dbReference type="PANTHER" id="PTHR35400:SF3">
    <property type="entry name" value="SLL1072 PROTEIN"/>
    <property type="match status" value="1"/>
</dbReference>
<dbReference type="PANTHER" id="PTHR35400">
    <property type="entry name" value="SLR1083 PROTEIN"/>
    <property type="match status" value="1"/>
</dbReference>
<dbReference type="InterPro" id="IPR011335">
    <property type="entry name" value="Restrct_endonuc-II-like"/>
</dbReference>
<gene>
    <name evidence="2" type="ORF">ACFOUW_18815</name>
</gene>
<dbReference type="EMBL" id="JBHRZH010000016">
    <property type="protein sequence ID" value="MFC3762900.1"/>
    <property type="molecule type" value="Genomic_DNA"/>
</dbReference>
<name>A0ABV7YGU2_9ACTN</name>
<keyword evidence="2" id="KW-0255">Endonuclease</keyword>
<keyword evidence="3" id="KW-1185">Reference proteome</keyword>
<dbReference type="InterPro" id="IPR008538">
    <property type="entry name" value="Uma2"/>
</dbReference>
<dbReference type="Proteomes" id="UP001595699">
    <property type="component" value="Unassembled WGS sequence"/>
</dbReference>
<keyword evidence="2" id="KW-0540">Nuclease</keyword>
<dbReference type="RefSeq" id="WP_205113799.1">
    <property type="nucleotide sequence ID" value="NZ_JAFBCM010000001.1"/>
</dbReference>
<evidence type="ECO:0000313" key="2">
    <source>
        <dbReference type="EMBL" id="MFC3762900.1"/>
    </source>
</evidence>
<reference evidence="3" key="1">
    <citation type="journal article" date="2019" name="Int. J. Syst. Evol. Microbiol.">
        <title>The Global Catalogue of Microorganisms (GCM) 10K type strain sequencing project: providing services to taxonomists for standard genome sequencing and annotation.</title>
        <authorList>
            <consortium name="The Broad Institute Genomics Platform"/>
            <consortium name="The Broad Institute Genome Sequencing Center for Infectious Disease"/>
            <person name="Wu L."/>
            <person name="Ma J."/>
        </authorList>
    </citation>
    <scope>NUCLEOTIDE SEQUENCE [LARGE SCALE GENOMIC DNA]</scope>
    <source>
        <strain evidence="3">CGMCC 4.7241</strain>
    </source>
</reference>
<dbReference type="Pfam" id="PF05685">
    <property type="entry name" value="Uma2"/>
    <property type="match status" value="1"/>
</dbReference>
<accession>A0ABV7YGU2</accession>
<comment type="caution">
    <text evidence="2">The sequence shown here is derived from an EMBL/GenBank/DDBJ whole genome shotgun (WGS) entry which is preliminary data.</text>
</comment>
<dbReference type="GO" id="GO:0004519">
    <property type="term" value="F:endonuclease activity"/>
    <property type="evidence" value="ECO:0007669"/>
    <property type="project" value="UniProtKB-KW"/>
</dbReference>
<dbReference type="CDD" id="cd06260">
    <property type="entry name" value="DUF820-like"/>
    <property type="match status" value="1"/>
</dbReference>
<keyword evidence="2" id="KW-0378">Hydrolase</keyword>
<dbReference type="Gene3D" id="3.90.1570.10">
    <property type="entry name" value="tt1808, chain A"/>
    <property type="match status" value="1"/>
</dbReference>
<evidence type="ECO:0000259" key="1">
    <source>
        <dbReference type="Pfam" id="PF05685"/>
    </source>
</evidence>
<organism evidence="2 3">
    <name type="scientific">Tenggerimyces flavus</name>
    <dbReference type="NCBI Taxonomy" id="1708749"/>
    <lineage>
        <taxon>Bacteria</taxon>
        <taxon>Bacillati</taxon>
        <taxon>Actinomycetota</taxon>
        <taxon>Actinomycetes</taxon>
        <taxon>Propionibacteriales</taxon>
        <taxon>Nocardioidaceae</taxon>
        <taxon>Tenggerimyces</taxon>
    </lineage>
</organism>
<dbReference type="InterPro" id="IPR012296">
    <property type="entry name" value="Nuclease_put_TT1808"/>
</dbReference>
<proteinExistence type="predicted"/>
<feature type="domain" description="Putative restriction endonuclease" evidence="1">
    <location>
        <begin position="20"/>
        <end position="175"/>
    </location>
</feature>
<evidence type="ECO:0000313" key="3">
    <source>
        <dbReference type="Proteomes" id="UP001595699"/>
    </source>
</evidence>
<protein>
    <submittedName>
        <fullName evidence="2">Uma2 family endonuclease</fullName>
    </submittedName>
</protein>
<dbReference type="SUPFAM" id="SSF52980">
    <property type="entry name" value="Restriction endonuclease-like"/>
    <property type="match status" value="1"/>
</dbReference>